<dbReference type="Proteomes" id="UP001066276">
    <property type="component" value="Chromosome 1_1"/>
</dbReference>
<accession>A0AAV7WRQ7</accession>
<reference evidence="1" key="1">
    <citation type="journal article" date="2022" name="bioRxiv">
        <title>Sequencing and chromosome-scale assembly of the giantPleurodeles waltlgenome.</title>
        <authorList>
            <person name="Brown T."/>
            <person name="Elewa A."/>
            <person name="Iarovenko S."/>
            <person name="Subramanian E."/>
            <person name="Araus A.J."/>
            <person name="Petzold A."/>
            <person name="Susuki M."/>
            <person name="Suzuki K.-i.T."/>
            <person name="Hayashi T."/>
            <person name="Toyoda A."/>
            <person name="Oliveira C."/>
            <person name="Osipova E."/>
            <person name="Leigh N.D."/>
            <person name="Simon A."/>
            <person name="Yun M.H."/>
        </authorList>
    </citation>
    <scope>NUCLEOTIDE SEQUENCE</scope>
    <source>
        <strain evidence="1">20211129_DDA</strain>
        <tissue evidence="1">Liver</tissue>
    </source>
</reference>
<organism evidence="1 2">
    <name type="scientific">Pleurodeles waltl</name>
    <name type="common">Iberian ribbed newt</name>
    <dbReference type="NCBI Taxonomy" id="8319"/>
    <lineage>
        <taxon>Eukaryota</taxon>
        <taxon>Metazoa</taxon>
        <taxon>Chordata</taxon>
        <taxon>Craniata</taxon>
        <taxon>Vertebrata</taxon>
        <taxon>Euteleostomi</taxon>
        <taxon>Amphibia</taxon>
        <taxon>Batrachia</taxon>
        <taxon>Caudata</taxon>
        <taxon>Salamandroidea</taxon>
        <taxon>Salamandridae</taxon>
        <taxon>Pleurodelinae</taxon>
        <taxon>Pleurodeles</taxon>
    </lineage>
</organism>
<dbReference type="EMBL" id="JANPWB010000001">
    <property type="protein sequence ID" value="KAJ1214614.1"/>
    <property type="molecule type" value="Genomic_DNA"/>
</dbReference>
<gene>
    <name evidence="1" type="ORF">NDU88_002232</name>
</gene>
<evidence type="ECO:0000313" key="1">
    <source>
        <dbReference type="EMBL" id="KAJ1214614.1"/>
    </source>
</evidence>
<protein>
    <submittedName>
        <fullName evidence="1">Uncharacterized protein</fullName>
    </submittedName>
</protein>
<evidence type="ECO:0000313" key="2">
    <source>
        <dbReference type="Proteomes" id="UP001066276"/>
    </source>
</evidence>
<dbReference type="AlphaFoldDB" id="A0AAV7WRQ7"/>
<proteinExistence type="predicted"/>
<name>A0AAV7WRQ7_PLEWA</name>
<keyword evidence="2" id="KW-1185">Reference proteome</keyword>
<comment type="caution">
    <text evidence="1">The sequence shown here is derived from an EMBL/GenBank/DDBJ whole genome shotgun (WGS) entry which is preliminary data.</text>
</comment>
<sequence>MHICVSKEKLWPRWRRERAPPSRPEICCLDAGPAGRMCPDVKPGTRGTLGAFCDLVECGAAAPEECGHGSAGPALEAVEHGAAGSSVPRAWAR</sequence>